<evidence type="ECO:0000313" key="8">
    <source>
        <dbReference type="EMBL" id="KAK4041588.1"/>
    </source>
</evidence>
<feature type="domain" description="Rhodopsin" evidence="7">
    <location>
        <begin position="30"/>
        <end position="269"/>
    </location>
</feature>
<feature type="transmembrane region" description="Helical" evidence="6">
    <location>
        <begin position="45"/>
        <end position="64"/>
    </location>
</feature>
<keyword evidence="4 6" id="KW-0472">Membrane</keyword>
<keyword evidence="2 6" id="KW-0812">Transmembrane</keyword>
<evidence type="ECO:0000256" key="3">
    <source>
        <dbReference type="ARBA" id="ARBA00022989"/>
    </source>
</evidence>
<evidence type="ECO:0000256" key="5">
    <source>
        <dbReference type="ARBA" id="ARBA00038359"/>
    </source>
</evidence>
<dbReference type="AlphaFoldDB" id="A0AAN6STM6"/>
<dbReference type="EMBL" id="MU854354">
    <property type="protein sequence ID" value="KAK4041588.1"/>
    <property type="molecule type" value="Genomic_DNA"/>
</dbReference>
<evidence type="ECO:0000313" key="9">
    <source>
        <dbReference type="Proteomes" id="UP001303115"/>
    </source>
</evidence>
<dbReference type="InterPro" id="IPR049326">
    <property type="entry name" value="Rhodopsin_dom_fungi"/>
</dbReference>
<name>A0AAN6STM6_9PEZI</name>
<evidence type="ECO:0000259" key="7">
    <source>
        <dbReference type="Pfam" id="PF20684"/>
    </source>
</evidence>
<dbReference type="InterPro" id="IPR052337">
    <property type="entry name" value="SAT4-like"/>
</dbReference>
<protein>
    <recommendedName>
        <fullName evidence="7">Rhodopsin domain-containing protein</fullName>
    </recommendedName>
</protein>
<dbReference type="PANTHER" id="PTHR33048">
    <property type="entry name" value="PTH11-LIKE INTEGRAL MEMBRANE PROTEIN (AFU_ORTHOLOGUE AFUA_5G11245)"/>
    <property type="match status" value="1"/>
</dbReference>
<feature type="transmembrane region" description="Helical" evidence="6">
    <location>
        <begin position="89"/>
        <end position="114"/>
    </location>
</feature>
<evidence type="ECO:0000256" key="6">
    <source>
        <dbReference type="SAM" id="Phobius"/>
    </source>
</evidence>
<comment type="subcellular location">
    <subcellularLocation>
        <location evidence="1">Membrane</location>
        <topology evidence="1">Multi-pass membrane protein</topology>
    </subcellularLocation>
</comment>
<keyword evidence="9" id="KW-1185">Reference proteome</keyword>
<keyword evidence="3 6" id="KW-1133">Transmembrane helix</keyword>
<dbReference type="Pfam" id="PF20684">
    <property type="entry name" value="Fung_rhodopsin"/>
    <property type="match status" value="1"/>
</dbReference>
<feature type="transmembrane region" description="Helical" evidence="6">
    <location>
        <begin position="238"/>
        <end position="263"/>
    </location>
</feature>
<evidence type="ECO:0000256" key="4">
    <source>
        <dbReference type="ARBA" id="ARBA00023136"/>
    </source>
</evidence>
<feature type="transmembrane region" description="Helical" evidence="6">
    <location>
        <begin position="168"/>
        <end position="190"/>
    </location>
</feature>
<comment type="caution">
    <text evidence="8">The sequence shown here is derived from an EMBL/GenBank/DDBJ whole genome shotgun (WGS) entry which is preliminary data.</text>
</comment>
<proteinExistence type="inferred from homology"/>
<feature type="transmembrane region" description="Helical" evidence="6">
    <location>
        <begin position="202"/>
        <end position="226"/>
    </location>
</feature>
<organism evidence="8 9">
    <name type="scientific">Parachaetomium inaequale</name>
    <dbReference type="NCBI Taxonomy" id="2588326"/>
    <lineage>
        <taxon>Eukaryota</taxon>
        <taxon>Fungi</taxon>
        <taxon>Dikarya</taxon>
        <taxon>Ascomycota</taxon>
        <taxon>Pezizomycotina</taxon>
        <taxon>Sordariomycetes</taxon>
        <taxon>Sordariomycetidae</taxon>
        <taxon>Sordariales</taxon>
        <taxon>Chaetomiaceae</taxon>
        <taxon>Parachaetomium</taxon>
    </lineage>
</organism>
<dbReference type="Proteomes" id="UP001303115">
    <property type="component" value="Unassembled WGS sequence"/>
</dbReference>
<accession>A0AAN6STM6</accession>
<evidence type="ECO:0000256" key="1">
    <source>
        <dbReference type="ARBA" id="ARBA00004141"/>
    </source>
</evidence>
<reference evidence="9" key="1">
    <citation type="journal article" date="2023" name="Mol. Phylogenet. Evol.">
        <title>Genome-scale phylogeny and comparative genomics of the fungal order Sordariales.</title>
        <authorList>
            <person name="Hensen N."/>
            <person name="Bonometti L."/>
            <person name="Westerberg I."/>
            <person name="Brannstrom I.O."/>
            <person name="Guillou S."/>
            <person name="Cros-Aarteil S."/>
            <person name="Calhoun S."/>
            <person name="Haridas S."/>
            <person name="Kuo A."/>
            <person name="Mondo S."/>
            <person name="Pangilinan J."/>
            <person name="Riley R."/>
            <person name="LaButti K."/>
            <person name="Andreopoulos B."/>
            <person name="Lipzen A."/>
            <person name="Chen C."/>
            <person name="Yan M."/>
            <person name="Daum C."/>
            <person name="Ng V."/>
            <person name="Clum A."/>
            <person name="Steindorff A."/>
            <person name="Ohm R.A."/>
            <person name="Martin F."/>
            <person name="Silar P."/>
            <person name="Natvig D.O."/>
            <person name="Lalanne C."/>
            <person name="Gautier V."/>
            <person name="Ament-Velasquez S.L."/>
            <person name="Kruys A."/>
            <person name="Hutchinson M.I."/>
            <person name="Powell A.J."/>
            <person name="Barry K."/>
            <person name="Miller A.N."/>
            <person name="Grigoriev I.V."/>
            <person name="Debuchy R."/>
            <person name="Gladieux P."/>
            <person name="Hiltunen Thoren M."/>
            <person name="Johannesson H."/>
        </authorList>
    </citation>
    <scope>NUCLEOTIDE SEQUENCE [LARGE SCALE GENOMIC DNA]</scope>
    <source>
        <strain evidence="9">CBS 284.82</strain>
    </source>
</reference>
<dbReference type="PANTHER" id="PTHR33048:SF47">
    <property type="entry name" value="INTEGRAL MEMBRANE PROTEIN-RELATED"/>
    <property type="match status" value="1"/>
</dbReference>
<comment type="similarity">
    <text evidence="5">Belongs to the SAT4 family.</text>
</comment>
<evidence type="ECO:0000256" key="2">
    <source>
        <dbReference type="ARBA" id="ARBA00022692"/>
    </source>
</evidence>
<dbReference type="GO" id="GO:0016020">
    <property type="term" value="C:membrane"/>
    <property type="evidence" value="ECO:0007669"/>
    <property type="project" value="UniProtKB-SubCell"/>
</dbReference>
<feature type="transmembrane region" description="Helical" evidence="6">
    <location>
        <begin position="12"/>
        <end position="33"/>
    </location>
</feature>
<feature type="transmembrane region" description="Helical" evidence="6">
    <location>
        <begin position="126"/>
        <end position="148"/>
    </location>
</feature>
<sequence length="314" mass="35217">MADLDHGDLGPNILASAFVMWTIALVFVLLRFWTRARIVHALGPADWCIALSLIASLGMCISYVEEVRRGMGKHIWDIDMRNFTPMMEAWWFALLCYVLSLALTKVSICLLYLTIFTFEWARRASYFVLAVVVITNLWGTAATLTYCIPLQATWDPAVIASFCQSQDAWWANTGLVIATDLMIFILPIPIVLPLKLPRRQKFVVVGIFTIGFFVCLVSLIRLIILIDVKRIADIDFTYTSTTLTCLTVLEVHTAIVVACAMTLKPLVSRFFPRLLDPRSSGRKLVYGTSPWVRGDAASERTEDLGREATARSIG</sequence>
<gene>
    <name evidence="8" type="ORF">C8A01DRAFT_34313</name>
</gene>